<dbReference type="PANTHER" id="PTHR24131">
    <property type="entry name" value="APOPTOSIS-STIMULATING OF P53 PROTEIN"/>
    <property type="match status" value="1"/>
</dbReference>
<gene>
    <name evidence="10" type="primary">Ppp1r13l</name>
    <name evidence="10" type="ORF">GTO96_0003961</name>
</gene>
<dbReference type="Gene3D" id="1.25.40.20">
    <property type="entry name" value="Ankyrin repeat-containing domain"/>
    <property type="match status" value="1"/>
</dbReference>
<evidence type="ECO:0000256" key="5">
    <source>
        <dbReference type="ARBA" id="ARBA00023043"/>
    </source>
</evidence>
<evidence type="ECO:0000256" key="7">
    <source>
        <dbReference type="PROSITE-ProRule" id="PRU00023"/>
    </source>
</evidence>
<dbReference type="GO" id="GO:0002039">
    <property type="term" value="F:p53 binding"/>
    <property type="evidence" value="ECO:0007669"/>
    <property type="project" value="InterPro"/>
</dbReference>
<dbReference type="PANTHER" id="PTHR24131:SF17">
    <property type="entry name" value="RELA-ASSOCIATED INHIBITOR ISOFORM X1"/>
    <property type="match status" value="1"/>
</dbReference>
<dbReference type="GO" id="GO:0005634">
    <property type="term" value="C:nucleus"/>
    <property type="evidence" value="ECO:0007669"/>
    <property type="project" value="UniProtKB-SubCell"/>
</dbReference>
<dbReference type="InterPro" id="IPR047163">
    <property type="entry name" value="ASPP1/2"/>
</dbReference>
<dbReference type="PROSITE" id="PS50088">
    <property type="entry name" value="ANK_REPEAT"/>
    <property type="match status" value="2"/>
</dbReference>
<dbReference type="PRINTS" id="PR00452">
    <property type="entry name" value="SH3DOMAIN"/>
</dbReference>
<dbReference type="SMART" id="SM00326">
    <property type="entry name" value="SH3"/>
    <property type="match status" value="1"/>
</dbReference>
<keyword evidence="5 7" id="KW-0040">ANK repeat</keyword>
<evidence type="ECO:0000256" key="8">
    <source>
        <dbReference type="PROSITE-ProRule" id="PRU00192"/>
    </source>
</evidence>
<dbReference type="GO" id="GO:0042981">
    <property type="term" value="P:regulation of apoptotic process"/>
    <property type="evidence" value="ECO:0007669"/>
    <property type="project" value="InterPro"/>
</dbReference>
<proteinExistence type="predicted"/>
<keyword evidence="3" id="KW-0053">Apoptosis</keyword>
<dbReference type="InterPro" id="IPR002110">
    <property type="entry name" value="Ankyrin_rpt"/>
</dbReference>
<feature type="repeat" description="ANK" evidence="7">
    <location>
        <begin position="98"/>
        <end position="130"/>
    </location>
</feature>
<accession>A0A8X7XJ92</accession>
<dbReference type="SUPFAM" id="SSF48403">
    <property type="entry name" value="Ankyrin repeat"/>
    <property type="match status" value="1"/>
</dbReference>
<dbReference type="SMART" id="SM00248">
    <property type="entry name" value="ANK"/>
    <property type="match status" value="2"/>
</dbReference>
<keyword evidence="11" id="KW-1185">Reference proteome</keyword>
<organism evidence="10 11">
    <name type="scientific">Polypterus senegalus</name>
    <name type="common">Senegal bichir</name>
    <dbReference type="NCBI Taxonomy" id="55291"/>
    <lineage>
        <taxon>Eukaryota</taxon>
        <taxon>Metazoa</taxon>
        <taxon>Chordata</taxon>
        <taxon>Craniata</taxon>
        <taxon>Vertebrata</taxon>
        <taxon>Euteleostomi</taxon>
        <taxon>Actinopterygii</taxon>
        <taxon>Polypteriformes</taxon>
        <taxon>Polypteridae</taxon>
        <taxon>Polypterus</taxon>
    </lineage>
</organism>
<feature type="non-terminal residue" evidence="10">
    <location>
        <position position="1"/>
    </location>
</feature>
<keyword evidence="2 8" id="KW-0728">SH3 domain</keyword>
<feature type="domain" description="SH3" evidence="9">
    <location>
        <begin position="197"/>
        <end position="257"/>
    </location>
</feature>
<dbReference type="Pfam" id="PF12796">
    <property type="entry name" value="Ank_2"/>
    <property type="match status" value="1"/>
</dbReference>
<dbReference type="PROSITE" id="PS50002">
    <property type="entry name" value="SH3"/>
    <property type="match status" value="1"/>
</dbReference>
<evidence type="ECO:0000256" key="1">
    <source>
        <dbReference type="ARBA" id="ARBA00004123"/>
    </source>
</evidence>
<evidence type="ECO:0000256" key="4">
    <source>
        <dbReference type="ARBA" id="ARBA00022737"/>
    </source>
</evidence>
<name>A0A8X7XJ92_POLSE</name>
<evidence type="ECO:0000259" key="9">
    <source>
        <dbReference type="PROSITE" id="PS50002"/>
    </source>
</evidence>
<dbReference type="InterPro" id="IPR001452">
    <property type="entry name" value="SH3_domain"/>
</dbReference>
<feature type="repeat" description="ANK" evidence="7">
    <location>
        <begin position="131"/>
        <end position="163"/>
    </location>
</feature>
<dbReference type="Proteomes" id="UP000886611">
    <property type="component" value="Unassembled WGS sequence"/>
</dbReference>
<dbReference type="EMBL" id="JAATIS010000220">
    <property type="protein sequence ID" value="KAG2469042.1"/>
    <property type="molecule type" value="Genomic_DNA"/>
</dbReference>
<evidence type="ECO:0000313" key="11">
    <source>
        <dbReference type="Proteomes" id="UP000886611"/>
    </source>
</evidence>
<reference evidence="10 11" key="1">
    <citation type="journal article" date="2021" name="Cell">
        <title>Tracing the genetic footprints of vertebrate landing in non-teleost ray-finned fishes.</title>
        <authorList>
            <person name="Bi X."/>
            <person name="Wang K."/>
            <person name="Yang L."/>
            <person name="Pan H."/>
            <person name="Jiang H."/>
            <person name="Wei Q."/>
            <person name="Fang M."/>
            <person name="Yu H."/>
            <person name="Zhu C."/>
            <person name="Cai Y."/>
            <person name="He Y."/>
            <person name="Gan X."/>
            <person name="Zeng H."/>
            <person name="Yu D."/>
            <person name="Zhu Y."/>
            <person name="Jiang H."/>
            <person name="Qiu Q."/>
            <person name="Yang H."/>
            <person name="Zhang Y.E."/>
            <person name="Wang W."/>
            <person name="Zhu M."/>
            <person name="He S."/>
            <person name="Zhang G."/>
        </authorList>
    </citation>
    <scope>NUCLEOTIDE SEQUENCE [LARGE SCALE GENOMIC DNA]</scope>
    <source>
        <strain evidence="10">Bchr_013</strain>
    </source>
</reference>
<dbReference type="InterPro" id="IPR036770">
    <property type="entry name" value="Ankyrin_rpt-contain_sf"/>
</dbReference>
<protein>
    <submittedName>
        <fullName evidence="10">IASPP inhibitor</fullName>
    </submittedName>
</protein>
<dbReference type="SUPFAM" id="SSF50044">
    <property type="entry name" value="SH3-domain"/>
    <property type="match status" value="1"/>
</dbReference>
<comment type="subcellular location">
    <subcellularLocation>
        <location evidence="1">Nucleus</location>
    </subcellularLocation>
</comment>
<dbReference type="GO" id="GO:0006915">
    <property type="term" value="P:apoptotic process"/>
    <property type="evidence" value="ECO:0007669"/>
    <property type="project" value="UniProtKB-KW"/>
</dbReference>
<dbReference type="AlphaFoldDB" id="A0A8X7XJ92"/>
<comment type="caution">
    <text evidence="10">The sequence shown here is derived from an EMBL/GenBank/DDBJ whole genome shotgun (WGS) entry which is preliminary data.</text>
</comment>
<keyword evidence="4" id="KW-0677">Repeat</keyword>
<evidence type="ECO:0000313" key="10">
    <source>
        <dbReference type="EMBL" id="KAG2469042.1"/>
    </source>
</evidence>
<feature type="non-terminal residue" evidence="10">
    <location>
        <position position="257"/>
    </location>
</feature>
<dbReference type="PROSITE" id="PS50297">
    <property type="entry name" value="ANK_REP_REGION"/>
    <property type="match status" value="2"/>
</dbReference>
<keyword evidence="6" id="KW-0539">Nucleus</keyword>
<dbReference type="InterPro" id="IPR036028">
    <property type="entry name" value="SH3-like_dom_sf"/>
</dbReference>
<evidence type="ECO:0000256" key="2">
    <source>
        <dbReference type="ARBA" id="ARBA00022443"/>
    </source>
</evidence>
<evidence type="ECO:0000256" key="3">
    <source>
        <dbReference type="ARBA" id="ARBA00022703"/>
    </source>
</evidence>
<dbReference type="Pfam" id="PF14604">
    <property type="entry name" value="SH3_9"/>
    <property type="match status" value="1"/>
</dbReference>
<sequence>MSSEEQTTSKLASISGERRVDVLRIINESDSDLSDLEFDASDLEMDIKNEIEEPASADRSPADPSAEHICVADTASSSVHLGGPPFMMTRDPSQPNDEGITALHNAICAGQYLVVEFLIRSGANVNAPDSHGWTPLHCAASCNDRQLCEFLVRSGAAIMAVTDSDNATAAQKCDPFAPNFEECSQYLAEVESSLGKTNSGVVYALWNNESQNLDELSFRDGDMVTILQRDDDDGWWMASLCGREGLVPKNYFGVGII</sequence>
<evidence type="ECO:0000256" key="6">
    <source>
        <dbReference type="ARBA" id="ARBA00023242"/>
    </source>
</evidence>